<evidence type="ECO:0000256" key="4">
    <source>
        <dbReference type="ARBA" id="ARBA00022643"/>
    </source>
</evidence>
<dbReference type="Proteomes" id="UP000294843">
    <property type="component" value="Unassembled WGS sequence"/>
</dbReference>
<gene>
    <name evidence="8" type="ORF">ERX55_09740</name>
</gene>
<evidence type="ECO:0000256" key="5">
    <source>
        <dbReference type="ARBA" id="ARBA00031831"/>
    </source>
</evidence>
<dbReference type="PANTHER" id="PTHR30543">
    <property type="entry name" value="CHROMATE REDUCTASE"/>
    <property type="match status" value="1"/>
</dbReference>
<dbReference type="SUPFAM" id="SSF52218">
    <property type="entry name" value="Flavoproteins"/>
    <property type="match status" value="1"/>
</dbReference>
<evidence type="ECO:0000256" key="1">
    <source>
        <dbReference type="ARBA" id="ARBA00009428"/>
    </source>
</evidence>
<feature type="domain" description="NADPH-dependent FMN reductase-like" evidence="7">
    <location>
        <begin position="4"/>
        <end position="146"/>
    </location>
</feature>
<protein>
    <recommendedName>
        <fullName evidence="3">FMN-dependent NADPH-azoreductase</fullName>
    </recommendedName>
    <alternativeName>
        <fullName evidence="6">NADPH-dependent flavo-azoreductase</fullName>
    </alternativeName>
    <alternativeName>
        <fullName evidence="5">NADPH-flavin azoreductase</fullName>
    </alternativeName>
</protein>
<dbReference type="GO" id="GO:0010181">
    <property type="term" value="F:FMN binding"/>
    <property type="evidence" value="ECO:0007669"/>
    <property type="project" value="TreeGrafter"/>
</dbReference>
<evidence type="ECO:0000313" key="9">
    <source>
        <dbReference type="Proteomes" id="UP000294843"/>
    </source>
</evidence>
<organism evidence="8 9">
    <name type="scientific">Macrococcus bovicus</name>
    <dbReference type="NCBI Taxonomy" id="69968"/>
    <lineage>
        <taxon>Bacteria</taxon>
        <taxon>Bacillati</taxon>
        <taxon>Bacillota</taxon>
        <taxon>Bacilli</taxon>
        <taxon>Bacillales</taxon>
        <taxon>Staphylococcaceae</taxon>
        <taxon>Macrococcus</taxon>
    </lineage>
</organism>
<comment type="subunit">
    <text evidence="2">Homotetramer.</text>
</comment>
<dbReference type="PANTHER" id="PTHR30543:SF21">
    <property type="entry name" value="NAD(P)H-DEPENDENT FMN REDUCTASE LOT6"/>
    <property type="match status" value="1"/>
</dbReference>
<comment type="caution">
    <text evidence="8">The sequence shown here is derived from an EMBL/GenBank/DDBJ whole genome shotgun (WGS) entry which is preliminary data.</text>
</comment>
<dbReference type="InterPro" id="IPR050712">
    <property type="entry name" value="NAD(P)H-dep_reductase"/>
</dbReference>
<dbReference type="EMBL" id="SCWF01000013">
    <property type="protein sequence ID" value="TDM12962.1"/>
    <property type="molecule type" value="Genomic_DNA"/>
</dbReference>
<accession>A0A4R6BWX1</accession>
<dbReference type="Pfam" id="PF03358">
    <property type="entry name" value="FMN_red"/>
    <property type="match status" value="1"/>
</dbReference>
<keyword evidence="9" id="KW-1185">Reference proteome</keyword>
<comment type="similarity">
    <text evidence="1">Belongs to the azoreductase type 2 family.</text>
</comment>
<dbReference type="RefSeq" id="WP_133452390.1">
    <property type="nucleotide sequence ID" value="NZ_SCWF01000013.1"/>
</dbReference>
<dbReference type="GO" id="GO:0005829">
    <property type="term" value="C:cytosol"/>
    <property type="evidence" value="ECO:0007669"/>
    <property type="project" value="TreeGrafter"/>
</dbReference>
<dbReference type="Gene3D" id="3.40.50.360">
    <property type="match status" value="1"/>
</dbReference>
<evidence type="ECO:0000313" key="8">
    <source>
        <dbReference type="EMBL" id="TDM12962.1"/>
    </source>
</evidence>
<dbReference type="GO" id="GO:0016491">
    <property type="term" value="F:oxidoreductase activity"/>
    <property type="evidence" value="ECO:0007669"/>
    <property type="project" value="InterPro"/>
</dbReference>
<evidence type="ECO:0000256" key="6">
    <source>
        <dbReference type="ARBA" id="ARBA00032807"/>
    </source>
</evidence>
<dbReference type="AlphaFoldDB" id="A0A4R6BWX1"/>
<evidence type="ECO:0000256" key="2">
    <source>
        <dbReference type="ARBA" id="ARBA00011881"/>
    </source>
</evidence>
<name>A0A4R6BWX1_9STAP</name>
<dbReference type="InterPro" id="IPR005025">
    <property type="entry name" value="FMN_Rdtase-like_dom"/>
</dbReference>
<reference evidence="8 9" key="1">
    <citation type="submission" date="2019-01" db="EMBL/GenBank/DDBJ databases">
        <title>Draft genome sequences of the type strains of six Macrococcus species.</title>
        <authorList>
            <person name="Mazhar S."/>
            <person name="Altermann E."/>
            <person name="Hill C."/>
            <person name="Mcauliffe O."/>
        </authorList>
    </citation>
    <scope>NUCLEOTIDE SEQUENCE [LARGE SCALE GENOMIC DNA]</scope>
    <source>
        <strain evidence="8 9">ATCC 51825</strain>
    </source>
</reference>
<evidence type="ECO:0000256" key="3">
    <source>
        <dbReference type="ARBA" id="ARBA00016393"/>
    </source>
</evidence>
<proteinExistence type="inferred from homology"/>
<keyword evidence="4" id="KW-0288">FMN</keyword>
<sequence length="185" mass="20312">MSKKVLVINGSDREGSFNGQLASQLVSELERNGATADILDYSALPLLSQNNEYPNQQVITDIRAQVKAADALLIVSPEYNGSYTARLKNLIDWLSRPTEQGNNEEITVINSKPVAVASVANSTYGKFVRQNLNTLVAYTRMKPMDHEGLGIKIPGAAWGTGQLELEPEQQEKVEAFVKEFIAFIG</sequence>
<evidence type="ECO:0000259" key="7">
    <source>
        <dbReference type="Pfam" id="PF03358"/>
    </source>
</evidence>
<keyword evidence="4" id="KW-0285">Flavoprotein</keyword>
<dbReference type="InterPro" id="IPR029039">
    <property type="entry name" value="Flavoprotein-like_sf"/>
</dbReference>
<dbReference type="OrthoDB" id="9812295at2"/>